<comment type="caution">
    <text evidence="2">The sequence shown here is derived from an EMBL/GenBank/DDBJ whole genome shotgun (WGS) entry which is preliminary data.</text>
</comment>
<proteinExistence type="predicted"/>
<name>A0A6L2MEW9_TANCI</name>
<accession>A0A6L2MEW9</accession>
<feature type="region of interest" description="Disordered" evidence="1">
    <location>
        <begin position="152"/>
        <end position="178"/>
    </location>
</feature>
<protein>
    <submittedName>
        <fullName evidence="2">Zf-CCHC domain-containing protein/UBN2 domain-containing protein</fullName>
    </submittedName>
</protein>
<organism evidence="2">
    <name type="scientific">Tanacetum cinerariifolium</name>
    <name type="common">Dalmatian daisy</name>
    <name type="synonym">Chrysanthemum cinerariifolium</name>
    <dbReference type="NCBI Taxonomy" id="118510"/>
    <lineage>
        <taxon>Eukaryota</taxon>
        <taxon>Viridiplantae</taxon>
        <taxon>Streptophyta</taxon>
        <taxon>Embryophyta</taxon>
        <taxon>Tracheophyta</taxon>
        <taxon>Spermatophyta</taxon>
        <taxon>Magnoliopsida</taxon>
        <taxon>eudicotyledons</taxon>
        <taxon>Gunneridae</taxon>
        <taxon>Pentapetalae</taxon>
        <taxon>asterids</taxon>
        <taxon>campanulids</taxon>
        <taxon>Asterales</taxon>
        <taxon>Asteraceae</taxon>
        <taxon>Asteroideae</taxon>
        <taxon>Anthemideae</taxon>
        <taxon>Anthemidinae</taxon>
        <taxon>Tanacetum</taxon>
    </lineage>
</organism>
<reference evidence="2" key="1">
    <citation type="journal article" date="2019" name="Sci. Rep.">
        <title>Draft genome of Tanacetum cinerariifolium, the natural source of mosquito coil.</title>
        <authorList>
            <person name="Yamashiro T."/>
            <person name="Shiraishi A."/>
            <person name="Satake H."/>
            <person name="Nakayama K."/>
        </authorList>
    </citation>
    <scope>NUCLEOTIDE SEQUENCE</scope>
</reference>
<evidence type="ECO:0000256" key="1">
    <source>
        <dbReference type="SAM" id="MobiDB-lite"/>
    </source>
</evidence>
<sequence>MVFREKKKCEKIRAKRRRCGGDTSSLEMLTNTCLGGIMDSLIFLEGLEEEDLVEFVIKLFEEDKDGVLAREVPSPFPSSSSSSSLRCDEDGYSSKNYVRKFLRALHPKWRAKVTTIKDSKDLTSLSLDELIRNDKSDRKCFRCGDPTQFIGECPKPSKDKNQRSFFEGSWSDSGEEDD</sequence>
<gene>
    <name evidence="2" type="ORF">Tci_042733</name>
</gene>
<evidence type="ECO:0000313" key="2">
    <source>
        <dbReference type="EMBL" id="GEU70755.1"/>
    </source>
</evidence>
<dbReference type="EMBL" id="BKCJ010006175">
    <property type="protein sequence ID" value="GEU70755.1"/>
    <property type="molecule type" value="Genomic_DNA"/>
</dbReference>
<dbReference type="AlphaFoldDB" id="A0A6L2MEW9"/>